<dbReference type="EMBL" id="BMXA01000002">
    <property type="protein sequence ID" value="GHA07682.1"/>
    <property type="molecule type" value="Genomic_DNA"/>
</dbReference>
<keyword evidence="1" id="KW-1133">Transmembrane helix</keyword>
<protein>
    <recommendedName>
        <fullName evidence="4">DoxX family protein</fullName>
    </recommendedName>
</protein>
<dbReference type="AlphaFoldDB" id="A0A918VM73"/>
<sequence length="148" mass="15761">MTLKKGLTYLLIGYVVFVFVQSLVFKFAGSEQTTIIFTTIAAWMHDIGLGVIAPMFANFGGYAVGGVELIASGLLVFPTTRRLGALIGLVVISGAIFFHLGTPLGIDRTINAAGDTDGGALFYMACGVWISCFLIFVLSSDPKKRQTA</sequence>
<evidence type="ECO:0008006" key="4">
    <source>
        <dbReference type="Google" id="ProtNLM"/>
    </source>
</evidence>
<accession>A0A918VM73</accession>
<keyword evidence="3" id="KW-1185">Reference proteome</keyword>
<proteinExistence type="predicted"/>
<evidence type="ECO:0000313" key="3">
    <source>
        <dbReference type="Proteomes" id="UP000614811"/>
    </source>
</evidence>
<feature type="transmembrane region" description="Helical" evidence="1">
    <location>
        <begin position="59"/>
        <end position="76"/>
    </location>
</feature>
<feature type="transmembrane region" description="Helical" evidence="1">
    <location>
        <begin position="6"/>
        <end position="28"/>
    </location>
</feature>
<reference evidence="2" key="1">
    <citation type="journal article" date="2014" name="Int. J. Syst. Evol. Microbiol.">
        <title>Complete genome sequence of Corynebacterium casei LMG S-19264T (=DSM 44701T), isolated from a smear-ripened cheese.</title>
        <authorList>
            <consortium name="US DOE Joint Genome Institute (JGI-PGF)"/>
            <person name="Walter F."/>
            <person name="Albersmeier A."/>
            <person name="Kalinowski J."/>
            <person name="Ruckert C."/>
        </authorList>
    </citation>
    <scope>NUCLEOTIDE SEQUENCE</scope>
    <source>
        <strain evidence="2">KCTC 12711</strain>
    </source>
</reference>
<name>A0A918VM73_9GAMM</name>
<dbReference type="RefSeq" id="WP_189399802.1">
    <property type="nucleotide sequence ID" value="NZ_BMXA01000002.1"/>
</dbReference>
<organism evidence="2 3">
    <name type="scientific">Arenicella chitinivorans</name>
    <dbReference type="NCBI Taxonomy" id="1329800"/>
    <lineage>
        <taxon>Bacteria</taxon>
        <taxon>Pseudomonadati</taxon>
        <taxon>Pseudomonadota</taxon>
        <taxon>Gammaproteobacteria</taxon>
        <taxon>Arenicellales</taxon>
        <taxon>Arenicellaceae</taxon>
        <taxon>Arenicella</taxon>
    </lineage>
</organism>
<evidence type="ECO:0000313" key="2">
    <source>
        <dbReference type="EMBL" id="GHA07682.1"/>
    </source>
</evidence>
<evidence type="ECO:0000256" key="1">
    <source>
        <dbReference type="SAM" id="Phobius"/>
    </source>
</evidence>
<feature type="transmembrane region" description="Helical" evidence="1">
    <location>
        <begin position="120"/>
        <end position="138"/>
    </location>
</feature>
<gene>
    <name evidence="2" type="ORF">GCM10008090_16880</name>
</gene>
<keyword evidence="1" id="KW-0472">Membrane</keyword>
<keyword evidence="1" id="KW-0812">Transmembrane</keyword>
<feature type="transmembrane region" description="Helical" evidence="1">
    <location>
        <begin position="83"/>
        <end position="100"/>
    </location>
</feature>
<comment type="caution">
    <text evidence="2">The sequence shown here is derived from an EMBL/GenBank/DDBJ whole genome shotgun (WGS) entry which is preliminary data.</text>
</comment>
<reference evidence="2" key="2">
    <citation type="submission" date="2020-09" db="EMBL/GenBank/DDBJ databases">
        <authorList>
            <person name="Sun Q."/>
            <person name="Kim S."/>
        </authorList>
    </citation>
    <scope>NUCLEOTIDE SEQUENCE</scope>
    <source>
        <strain evidence="2">KCTC 12711</strain>
    </source>
</reference>
<dbReference type="Proteomes" id="UP000614811">
    <property type="component" value="Unassembled WGS sequence"/>
</dbReference>